<dbReference type="Pfam" id="PF06527">
    <property type="entry name" value="TniQ"/>
    <property type="match status" value="1"/>
</dbReference>
<dbReference type="RefSeq" id="WP_234537285.1">
    <property type="nucleotide sequence ID" value="NZ_CAKMAB010000022.1"/>
</dbReference>
<evidence type="ECO:0000259" key="1">
    <source>
        <dbReference type="Pfam" id="PF06527"/>
    </source>
</evidence>
<evidence type="ECO:0000313" key="3">
    <source>
        <dbReference type="EMBL" id="CAH1057589.1"/>
    </source>
</evidence>
<feature type="domain" description="TniQ" evidence="1">
    <location>
        <begin position="5"/>
        <end position="157"/>
    </location>
</feature>
<evidence type="ECO:0008006" key="5">
    <source>
        <dbReference type="Google" id="ProtNLM"/>
    </source>
</evidence>
<gene>
    <name evidence="3" type="ORF">PAECIP111894_03747</name>
</gene>
<accession>A0ABN8FQ10</accession>
<evidence type="ECO:0000313" key="4">
    <source>
        <dbReference type="Proteomes" id="UP000838749"/>
    </source>
</evidence>
<feature type="domain" description="Transposon Tn7 transposition protein TnsD C-terminal" evidence="2">
    <location>
        <begin position="204"/>
        <end position="558"/>
    </location>
</feature>
<dbReference type="Pfam" id="PF15978">
    <property type="entry name" value="TnsD"/>
    <property type="match status" value="1"/>
</dbReference>
<name>A0ABN8FQ10_9BACL</name>
<dbReference type="InterPro" id="IPR009492">
    <property type="entry name" value="TniQ"/>
</dbReference>
<evidence type="ECO:0000259" key="2">
    <source>
        <dbReference type="Pfam" id="PF15978"/>
    </source>
</evidence>
<dbReference type="Proteomes" id="UP000838749">
    <property type="component" value="Unassembled WGS sequence"/>
</dbReference>
<keyword evidence="4" id="KW-1185">Reference proteome</keyword>
<comment type="caution">
    <text evidence="3">The sequence shown here is derived from an EMBL/GenBank/DDBJ whole genome shotgun (WGS) entry which is preliminary data.</text>
</comment>
<dbReference type="InterPro" id="IPR032750">
    <property type="entry name" value="TnsD_C"/>
</dbReference>
<sequence>MINFPFLFPDEILYSNLARYHRDSGSENHKQTVDDLFGDRNVCAALLFPSHLAALCRNIPIGSKLTPEELIANHTFFPYYAPFLSHEKNLGLEEIMILDKGASVYMHLGKPASTLKAEENLKYCPNCVVQDRETYGEAYWHRSHQAEGVFICHYHNNVLIRSNVSHAKQRNKHVFISLESILEDTVGHQQILIQPHSFEIIDYIAKQTYILLNYRFEPLGLENINQFYVMKLQRMGLSNHSGRIRWADVIPAFTQFFGKELLMSLQSYIAPSQEATWLHKLLRKPRVTCHPLRHLLVLKFLGETVESTYNGICHDKLSFEPFGKGPWPCLNKAAKHYNDSIIQSCEVTRDSKTGKPVGTFSCSCGFVYSRKGPDQTMEDRFRVGRVKKFGEEWSEKLRVIAQEDIPLRGMARILGCDPKTVVNNLTNKDIIAVTKIENQHEIMVYRERWNGLKKKNSHASVTELRRLDQAGYTWLYRHDRKWLTENTPIKKYEAIQKERVNWKERDVELAKEVKNTADAILNEKHTKLIRVTKTEIGKRMGKLPLLFNMLHKLPETSNQLDNVLESIDEFQSRRIEIRALESMKTNTVIKHWELVRASGLKVEFIGSHRELLNGLSVK</sequence>
<reference evidence="3" key="1">
    <citation type="submission" date="2021-12" db="EMBL/GenBank/DDBJ databases">
        <authorList>
            <person name="Criscuolo A."/>
        </authorList>
    </citation>
    <scope>NUCLEOTIDE SEQUENCE</scope>
    <source>
        <strain evidence="3">CIP111894</strain>
    </source>
</reference>
<protein>
    <recommendedName>
        <fullName evidence="5">Transposon Tn7 transposition protein TnsD C-termianl domain-containing protein</fullName>
    </recommendedName>
</protein>
<proteinExistence type="predicted"/>
<dbReference type="EMBL" id="CAKMAB010000022">
    <property type="protein sequence ID" value="CAH1057589.1"/>
    <property type="molecule type" value="Genomic_DNA"/>
</dbReference>
<organism evidence="3 4">
    <name type="scientific">Paenibacillus pseudetheri</name>
    <dbReference type="NCBI Taxonomy" id="2897682"/>
    <lineage>
        <taxon>Bacteria</taxon>
        <taxon>Bacillati</taxon>
        <taxon>Bacillota</taxon>
        <taxon>Bacilli</taxon>
        <taxon>Bacillales</taxon>
        <taxon>Paenibacillaceae</taxon>
        <taxon>Paenibacillus</taxon>
    </lineage>
</organism>